<gene>
    <name evidence="3" type="ORF">ACFO0C_18630</name>
</gene>
<evidence type="ECO:0000256" key="2">
    <source>
        <dbReference type="SAM" id="Phobius"/>
    </source>
</evidence>
<comment type="caution">
    <text evidence="3">The sequence shown here is derived from an EMBL/GenBank/DDBJ whole genome shotgun (WGS) entry which is preliminary data.</text>
</comment>
<keyword evidence="2" id="KW-0472">Membrane</keyword>
<keyword evidence="4" id="KW-1185">Reference proteome</keyword>
<keyword evidence="2" id="KW-0812">Transmembrane</keyword>
<name>A0ABV8IVC9_9ACTN</name>
<organism evidence="3 4">
    <name type="scientific">Actinoplanes subglobosus</name>
    <dbReference type="NCBI Taxonomy" id="1547892"/>
    <lineage>
        <taxon>Bacteria</taxon>
        <taxon>Bacillati</taxon>
        <taxon>Actinomycetota</taxon>
        <taxon>Actinomycetes</taxon>
        <taxon>Micromonosporales</taxon>
        <taxon>Micromonosporaceae</taxon>
        <taxon>Actinoplanes</taxon>
    </lineage>
</organism>
<dbReference type="Proteomes" id="UP001595867">
    <property type="component" value="Unassembled WGS sequence"/>
</dbReference>
<sequence length="140" mass="15026">MIGRLLNNRYGAALSGIAIFCFGMFGLGGDEVKCGDSVMRPGDECVETRKGNSTTRTFEEQKSHDELFRYGAIGVGALMFVVGTGLIVKRHFLDGRGDQPVAAGDGYPPVPPQPQQGHPQQGYLQQGYPQQAQQSGAPPQ</sequence>
<feature type="transmembrane region" description="Helical" evidence="2">
    <location>
        <begin position="12"/>
        <end position="29"/>
    </location>
</feature>
<evidence type="ECO:0000313" key="4">
    <source>
        <dbReference type="Proteomes" id="UP001595867"/>
    </source>
</evidence>
<feature type="transmembrane region" description="Helical" evidence="2">
    <location>
        <begin position="67"/>
        <end position="88"/>
    </location>
</feature>
<dbReference type="RefSeq" id="WP_378067920.1">
    <property type="nucleotide sequence ID" value="NZ_JBHSBL010000017.1"/>
</dbReference>
<feature type="compositionally biased region" description="Low complexity" evidence="1">
    <location>
        <begin position="115"/>
        <end position="140"/>
    </location>
</feature>
<reference evidence="4" key="1">
    <citation type="journal article" date="2019" name="Int. J. Syst. Evol. Microbiol.">
        <title>The Global Catalogue of Microorganisms (GCM) 10K type strain sequencing project: providing services to taxonomists for standard genome sequencing and annotation.</title>
        <authorList>
            <consortium name="The Broad Institute Genomics Platform"/>
            <consortium name="The Broad Institute Genome Sequencing Center for Infectious Disease"/>
            <person name="Wu L."/>
            <person name="Ma J."/>
        </authorList>
    </citation>
    <scope>NUCLEOTIDE SEQUENCE [LARGE SCALE GENOMIC DNA]</scope>
    <source>
        <strain evidence="4">TBRC 5832</strain>
    </source>
</reference>
<evidence type="ECO:0000313" key="3">
    <source>
        <dbReference type="EMBL" id="MFC4066957.1"/>
    </source>
</evidence>
<keyword evidence="2" id="KW-1133">Transmembrane helix</keyword>
<feature type="region of interest" description="Disordered" evidence="1">
    <location>
        <begin position="98"/>
        <end position="140"/>
    </location>
</feature>
<proteinExistence type="predicted"/>
<dbReference type="EMBL" id="JBHSBL010000017">
    <property type="protein sequence ID" value="MFC4066957.1"/>
    <property type="molecule type" value="Genomic_DNA"/>
</dbReference>
<accession>A0ABV8IVC9</accession>
<protein>
    <submittedName>
        <fullName evidence="3">Uncharacterized protein</fullName>
    </submittedName>
</protein>
<evidence type="ECO:0000256" key="1">
    <source>
        <dbReference type="SAM" id="MobiDB-lite"/>
    </source>
</evidence>